<comment type="subcellular location">
    <subcellularLocation>
        <location evidence="2">Synapse</location>
    </subcellularLocation>
</comment>
<feature type="domain" description="C2" evidence="4">
    <location>
        <begin position="1"/>
        <end position="95"/>
    </location>
</feature>
<feature type="compositionally biased region" description="Basic and acidic residues" evidence="3">
    <location>
        <begin position="322"/>
        <end position="338"/>
    </location>
</feature>
<evidence type="ECO:0000259" key="4">
    <source>
        <dbReference type="PROSITE" id="PS50004"/>
    </source>
</evidence>
<feature type="region of interest" description="Disordered" evidence="3">
    <location>
        <begin position="312"/>
        <end position="369"/>
    </location>
</feature>
<feature type="compositionally biased region" description="Basic and acidic residues" evidence="3">
    <location>
        <begin position="484"/>
        <end position="496"/>
    </location>
</feature>
<dbReference type="GO" id="GO:0048167">
    <property type="term" value="P:regulation of synaptic plasticity"/>
    <property type="evidence" value="ECO:0007669"/>
    <property type="project" value="TreeGrafter"/>
</dbReference>
<feature type="compositionally biased region" description="Polar residues" evidence="3">
    <location>
        <begin position="205"/>
        <end position="215"/>
    </location>
</feature>
<keyword evidence="6" id="KW-1185">Reference proteome</keyword>
<dbReference type="GO" id="GO:0042734">
    <property type="term" value="C:presynaptic membrane"/>
    <property type="evidence" value="ECO:0007669"/>
    <property type="project" value="TreeGrafter"/>
</dbReference>
<keyword evidence="1" id="KW-0770">Synapse</keyword>
<dbReference type="GO" id="GO:0048791">
    <property type="term" value="P:calcium ion-regulated exocytosis of neurotransmitter"/>
    <property type="evidence" value="ECO:0007669"/>
    <property type="project" value="TreeGrafter"/>
</dbReference>
<dbReference type="Gene3D" id="2.60.40.150">
    <property type="entry name" value="C2 domain"/>
    <property type="match status" value="1"/>
</dbReference>
<reference evidence="5 6" key="1">
    <citation type="submission" date="2022-12" db="EMBL/GenBank/DDBJ databases">
        <title>Chromosome-level genome assembly of true bugs.</title>
        <authorList>
            <person name="Ma L."/>
            <person name="Li H."/>
        </authorList>
    </citation>
    <scope>NUCLEOTIDE SEQUENCE [LARGE SCALE GENOMIC DNA]</scope>
    <source>
        <strain evidence="5">Lab_2022b</strain>
    </source>
</reference>
<dbReference type="GO" id="GO:0031267">
    <property type="term" value="F:small GTPase binding"/>
    <property type="evidence" value="ECO:0007669"/>
    <property type="project" value="InterPro"/>
</dbReference>
<feature type="compositionally biased region" description="Basic residues" evidence="3">
    <location>
        <begin position="461"/>
        <end position="471"/>
    </location>
</feature>
<dbReference type="EMBL" id="JAPXFL010000022">
    <property type="protein sequence ID" value="KAK9497024.1"/>
    <property type="molecule type" value="Genomic_DNA"/>
</dbReference>
<dbReference type="InterPro" id="IPR035892">
    <property type="entry name" value="C2_domain_sf"/>
</dbReference>
<feature type="compositionally biased region" description="Low complexity" evidence="3">
    <location>
        <begin position="428"/>
        <end position="454"/>
    </location>
</feature>
<organism evidence="5 6">
    <name type="scientific">Rhynocoris fuscipes</name>
    <dbReference type="NCBI Taxonomy" id="488301"/>
    <lineage>
        <taxon>Eukaryota</taxon>
        <taxon>Metazoa</taxon>
        <taxon>Ecdysozoa</taxon>
        <taxon>Arthropoda</taxon>
        <taxon>Hexapoda</taxon>
        <taxon>Insecta</taxon>
        <taxon>Pterygota</taxon>
        <taxon>Neoptera</taxon>
        <taxon>Paraneoptera</taxon>
        <taxon>Hemiptera</taxon>
        <taxon>Heteroptera</taxon>
        <taxon>Panheteroptera</taxon>
        <taxon>Cimicomorpha</taxon>
        <taxon>Reduviidae</taxon>
        <taxon>Harpactorinae</taxon>
        <taxon>Harpactorini</taxon>
        <taxon>Rhynocoris</taxon>
    </lineage>
</organism>
<feature type="region of interest" description="Disordered" evidence="3">
    <location>
        <begin position="381"/>
        <end position="524"/>
    </location>
</feature>
<proteinExistence type="predicted"/>
<sequence length="524" mass="58389">MPRSNGQPRNPYAKLFLLPDRSEKSKRRTKTLGSTNDPKWNQSFVYTSVRRADLKLRIVEITVWDYVRYGANDFLGEVLIELSVALLDNEPEWFHLHAHDETLVPHSMEIERDLDLALTPTDHLSPSTTSRLSDSDPSDLDDSRERRVADGASISSVGSSNSPPPDIEMSEKRKSRRDMSPQGRKGIVMSFRDPIADTHKKVGINQRSHSAAPTDSPSIHSRSRSKSPHRSLSPPEYRIPSGIVLPSHAYVPRFASRSATATPITSPKKRQLPQIPHSFHHVFRERITHEFDERTQHLKNRIRHPQQRGWNRHHITGLSDSDLTKDHRHMSPPDKDPGDPCDSDMESVASITSSAFSTQSERPRGSRGYTEYGAQAVPIEVGEPEQQRAPFSRSLSNADVPAEERADGSLSDTALGRQLVSGSRRKNPPGSGQSPSSKSSSGLGKKSSSTSQLSATEKKYKPCHTGRKRRLGFGTKGKSSFTVHRSEEVLPDDIRHLVKQGSSVSSDGEGSQDGDRFINNYIQK</sequence>
<comment type="caution">
    <text evidence="5">The sequence shown here is derived from an EMBL/GenBank/DDBJ whole genome shotgun (WGS) entry which is preliminary data.</text>
</comment>
<feature type="region of interest" description="Disordered" evidence="3">
    <location>
        <begin position="120"/>
        <end position="239"/>
    </location>
</feature>
<gene>
    <name evidence="5" type="ORF">O3M35_012816</name>
</gene>
<dbReference type="PANTHER" id="PTHR12157:SF21">
    <property type="entry name" value="RAB3 INTERACTING MOLECULE, ISOFORM F"/>
    <property type="match status" value="1"/>
</dbReference>
<feature type="compositionally biased region" description="Polar residues" evidence="3">
    <location>
        <begin position="349"/>
        <end position="360"/>
    </location>
</feature>
<dbReference type="PANTHER" id="PTHR12157">
    <property type="entry name" value="REGULATING SYNAPTIC MEMBRANE EXOCYTOSIS PROTEIN"/>
    <property type="match status" value="1"/>
</dbReference>
<accession>A0AAW1CI13</accession>
<dbReference type="GO" id="GO:0050806">
    <property type="term" value="P:positive regulation of synaptic transmission"/>
    <property type="evidence" value="ECO:0007669"/>
    <property type="project" value="TreeGrafter"/>
</dbReference>
<dbReference type="GO" id="GO:0042391">
    <property type="term" value="P:regulation of membrane potential"/>
    <property type="evidence" value="ECO:0007669"/>
    <property type="project" value="TreeGrafter"/>
</dbReference>
<evidence type="ECO:0000256" key="2">
    <source>
        <dbReference type="ARBA" id="ARBA00034103"/>
    </source>
</evidence>
<dbReference type="SUPFAM" id="SSF49562">
    <property type="entry name" value="C2 domain (Calcium/lipid-binding domain, CaLB)"/>
    <property type="match status" value="1"/>
</dbReference>
<dbReference type="Proteomes" id="UP001461498">
    <property type="component" value="Unassembled WGS sequence"/>
</dbReference>
<evidence type="ECO:0000256" key="3">
    <source>
        <dbReference type="SAM" id="MobiDB-lite"/>
    </source>
</evidence>
<name>A0AAW1CI13_9HEMI</name>
<dbReference type="AlphaFoldDB" id="A0AAW1CI13"/>
<protein>
    <recommendedName>
        <fullName evidence="4">C2 domain-containing protein</fullName>
    </recommendedName>
</protein>
<dbReference type="SMART" id="SM00239">
    <property type="entry name" value="C2"/>
    <property type="match status" value="1"/>
</dbReference>
<dbReference type="GO" id="GO:0048788">
    <property type="term" value="C:cytoskeleton of presynaptic active zone"/>
    <property type="evidence" value="ECO:0007669"/>
    <property type="project" value="TreeGrafter"/>
</dbReference>
<dbReference type="InterPro" id="IPR039032">
    <property type="entry name" value="Rim-like"/>
</dbReference>
<feature type="compositionally biased region" description="Polar residues" evidence="3">
    <location>
        <begin position="500"/>
        <end position="509"/>
    </location>
</feature>
<evidence type="ECO:0000313" key="6">
    <source>
        <dbReference type="Proteomes" id="UP001461498"/>
    </source>
</evidence>
<evidence type="ECO:0000313" key="5">
    <source>
        <dbReference type="EMBL" id="KAK9497024.1"/>
    </source>
</evidence>
<evidence type="ECO:0000256" key="1">
    <source>
        <dbReference type="ARBA" id="ARBA00023018"/>
    </source>
</evidence>
<dbReference type="PROSITE" id="PS50004">
    <property type="entry name" value="C2"/>
    <property type="match status" value="1"/>
</dbReference>
<dbReference type="GO" id="GO:0044325">
    <property type="term" value="F:transmembrane transporter binding"/>
    <property type="evidence" value="ECO:0007669"/>
    <property type="project" value="TreeGrafter"/>
</dbReference>
<dbReference type="Pfam" id="PF00168">
    <property type="entry name" value="C2"/>
    <property type="match status" value="1"/>
</dbReference>
<dbReference type="InterPro" id="IPR000008">
    <property type="entry name" value="C2_dom"/>
</dbReference>